<feature type="domain" description="AAA+ ATPase" evidence="4">
    <location>
        <begin position="123"/>
        <end position="255"/>
    </location>
</feature>
<dbReference type="Pfam" id="PF00004">
    <property type="entry name" value="AAA"/>
    <property type="match status" value="1"/>
</dbReference>
<protein>
    <submittedName>
        <fullName evidence="5">AAA family ATPase</fullName>
    </submittedName>
</protein>
<name>A0ABQ6RLL4_9GAMM</name>
<keyword evidence="6" id="KW-1185">Reference proteome</keyword>
<dbReference type="RefSeq" id="WP_149605330.1">
    <property type="nucleotide sequence ID" value="NZ_SEUJ01000055.1"/>
</dbReference>
<gene>
    <name evidence="5" type="ORF">EU509_03900</name>
</gene>
<comment type="similarity">
    <text evidence="1">Belongs to the AAA ATPase family.</text>
</comment>
<dbReference type="InterPro" id="IPR003959">
    <property type="entry name" value="ATPase_AAA_core"/>
</dbReference>
<dbReference type="Proteomes" id="UP000322915">
    <property type="component" value="Unassembled WGS sequence"/>
</dbReference>
<comment type="caution">
    <text evidence="5">The sequence shown here is derived from an EMBL/GenBank/DDBJ whole genome shotgun (WGS) entry which is preliminary data.</text>
</comment>
<dbReference type="InterPro" id="IPR027417">
    <property type="entry name" value="P-loop_NTPase"/>
</dbReference>
<evidence type="ECO:0000256" key="3">
    <source>
        <dbReference type="ARBA" id="ARBA00022840"/>
    </source>
</evidence>
<keyword evidence="2" id="KW-0547">Nucleotide-binding</keyword>
<dbReference type="Gene3D" id="3.40.50.300">
    <property type="entry name" value="P-loop containing nucleotide triphosphate hydrolases"/>
    <property type="match status" value="1"/>
</dbReference>
<dbReference type="SUPFAM" id="SSF52540">
    <property type="entry name" value="P-loop containing nucleoside triphosphate hydrolases"/>
    <property type="match status" value="1"/>
</dbReference>
<accession>A0ABQ6RLL4</accession>
<dbReference type="PANTHER" id="PTHR23073">
    <property type="entry name" value="26S PROTEASOME REGULATORY SUBUNIT"/>
    <property type="match status" value="1"/>
</dbReference>
<keyword evidence="3" id="KW-0067">ATP-binding</keyword>
<evidence type="ECO:0000256" key="1">
    <source>
        <dbReference type="ARBA" id="ARBA00006914"/>
    </source>
</evidence>
<evidence type="ECO:0000313" key="6">
    <source>
        <dbReference type="Proteomes" id="UP000322915"/>
    </source>
</evidence>
<dbReference type="InterPro" id="IPR050221">
    <property type="entry name" value="26S_Proteasome_ATPase"/>
</dbReference>
<evidence type="ECO:0000259" key="4">
    <source>
        <dbReference type="SMART" id="SM00382"/>
    </source>
</evidence>
<dbReference type="EMBL" id="SEUJ01000055">
    <property type="protein sequence ID" value="KAA1163376.1"/>
    <property type="molecule type" value="Genomic_DNA"/>
</dbReference>
<dbReference type="SMART" id="SM00382">
    <property type="entry name" value="AAA"/>
    <property type="match status" value="1"/>
</dbReference>
<reference evidence="5 6" key="1">
    <citation type="submission" date="2019-01" db="EMBL/GenBank/DDBJ databases">
        <title>Genome sequences of marine Pseudoalteromonas species.</title>
        <authorList>
            <person name="Boraston A.B."/>
            <person name="Hehemann J.-H."/>
            <person name="Vickers C.J."/>
            <person name="Salama-Alber O."/>
            <person name="Abe K."/>
            <person name="Hettle A.J."/>
        </authorList>
    </citation>
    <scope>NUCLEOTIDE SEQUENCE [LARGE SCALE GENOMIC DNA]</scope>
    <source>
        <strain evidence="5 6">PS47</strain>
    </source>
</reference>
<dbReference type="CDD" id="cd19481">
    <property type="entry name" value="RecA-like_protease"/>
    <property type="match status" value="1"/>
</dbReference>
<sequence>MSTKFTGQDILLQAIKDGLKGDAHSFELRIRKFVNKMKAEYPHFAREVGSLVSDLGLLRSSYSKEHVLPSPVEPDTRQQLLIEKFPVNLNRTPSWPENTQRKVDRFLRERHRVEELLNEQLLPSRSLLMSGPPGTGKTLTASWVAKELNLPLLTLDLANVMSSYLGKTGNNIKSVLNYASSFPCVLLLDEFDAIAKKRDDETDVGELKRLVTVLLQSIDDWPLSSILVAATNHGELLDPAIWRRFDCVIEFDYPDREQVKEYVMSWEVSEVVADWISTGVTNTSLAIIEKRLLEAKKDVILEGRSIVLSLKDSLCLSGLPNDPDIRREVAYELHEKGWANIKIADELGITRQRVASLLKEKTELNRQELQGKLNYG</sequence>
<dbReference type="InterPro" id="IPR003593">
    <property type="entry name" value="AAA+_ATPase"/>
</dbReference>
<evidence type="ECO:0000313" key="5">
    <source>
        <dbReference type="EMBL" id="KAA1163376.1"/>
    </source>
</evidence>
<organism evidence="5 6">
    <name type="scientific">Pseudoalteromonas fuliginea</name>
    <dbReference type="NCBI Taxonomy" id="1872678"/>
    <lineage>
        <taxon>Bacteria</taxon>
        <taxon>Pseudomonadati</taxon>
        <taxon>Pseudomonadota</taxon>
        <taxon>Gammaproteobacteria</taxon>
        <taxon>Alteromonadales</taxon>
        <taxon>Pseudoalteromonadaceae</taxon>
        <taxon>Pseudoalteromonas</taxon>
    </lineage>
</organism>
<proteinExistence type="inferred from homology"/>
<evidence type="ECO:0000256" key="2">
    <source>
        <dbReference type="ARBA" id="ARBA00022741"/>
    </source>
</evidence>